<evidence type="ECO:0000256" key="3">
    <source>
        <dbReference type="ARBA" id="ARBA00023002"/>
    </source>
</evidence>
<dbReference type="Gene3D" id="3.40.50.970">
    <property type="match status" value="1"/>
</dbReference>
<dbReference type="Pfam" id="PF00676">
    <property type="entry name" value="E1_dh"/>
    <property type="match status" value="1"/>
</dbReference>
<protein>
    <recommendedName>
        <fullName evidence="7">Pyruvate dehydrogenase E1 component subunit alpha</fullName>
        <ecNumber evidence="7">1.2.4.1</ecNumber>
    </recommendedName>
</protein>
<evidence type="ECO:0000256" key="4">
    <source>
        <dbReference type="ARBA" id="ARBA00023052"/>
    </source>
</evidence>
<dbReference type="EC" id="1.2.4.1" evidence="7"/>
<dbReference type="AlphaFoldDB" id="A0AAW2H933"/>
<dbReference type="SUPFAM" id="SSF52518">
    <property type="entry name" value="Thiamin diphosphate-binding fold (THDP-binding)"/>
    <property type="match status" value="1"/>
</dbReference>
<evidence type="ECO:0000256" key="5">
    <source>
        <dbReference type="ARBA" id="ARBA00023317"/>
    </source>
</evidence>
<dbReference type="CDD" id="cd02000">
    <property type="entry name" value="TPP_E1_PDC_ADC_BCADC"/>
    <property type="match status" value="1"/>
</dbReference>
<evidence type="ECO:0000256" key="6">
    <source>
        <dbReference type="ARBA" id="ARBA00051231"/>
    </source>
</evidence>
<reference evidence="9" key="1">
    <citation type="journal article" date="2024" name="Gigascience">
        <title>Chromosome-level genome of the poultry shaft louse Menopon gallinae provides insight into the host-switching and adaptive evolution of parasitic lice.</title>
        <authorList>
            <person name="Xu Y."/>
            <person name="Ma L."/>
            <person name="Liu S."/>
            <person name="Liang Y."/>
            <person name="Liu Q."/>
            <person name="He Z."/>
            <person name="Tian L."/>
            <person name="Duan Y."/>
            <person name="Cai W."/>
            <person name="Li H."/>
            <person name="Song F."/>
        </authorList>
    </citation>
    <scope>NUCLEOTIDE SEQUENCE</scope>
    <source>
        <strain evidence="9">Cailab_2023a</strain>
    </source>
</reference>
<dbReference type="PANTHER" id="PTHR11516">
    <property type="entry name" value="PYRUVATE DEHYDROGENASE E1 COMPONENT, ALPHA SUBUNIT BACTERIAL AND ORGANELLAR"/>
    <property type="match status" value="1"/>
</dbReference>
<evidence type="ECO:0000256" key="1">
    <source>
        <dbReference type="ARBA" id="ARBA00001964"/>
    </source>
</evidence>
<sequence length="306" mass="34390">MLMVRRFEEKAGQMYGLKKIGGFCHLAIGQEALNIGVCEAMEKGKDKLLTGYRDHGYALCLGIDPDHIMAEFYGRATGCSHGKGGSMHLFDNEKGMWGGNGIVGAQIPIAVGVAYAEKLRNTQGAVVCLFGDGAIHQGAFHEALNLAKIWKTPALFICENNKYGMGTEFHRVSSQPELWKLGEAYKIPSKQIDGLEVLHVYEEVKKALDYCRTNSEPVFLEAITYRYRGHSMSDPATYRSKEEVESYKKKDCIDQLREQLFKEGLLSEADWQKIEEEIKARVEASVIFAENSPYPNLEEIYSDLWV</sequence>
<dbReference type="GO" id="GO:0004739">
    <property type="term" value="F:pyruvate dehydrogenase (acetyl-transferring) activity"/>
    <property type="evidence" value="ECO:0007669"/>
    <property type="project" value="UniProtKB-UniRule"/>
</dbReference>
<comment type="catalytic activity">
    <reaction evidence="6 7">
        <text>N(6)-[(R)-lipoyl]-L-lysyl-[protein] + pyruvate + H(+) = N(6)-[(R)-S(8)-acetyldihydrolipoyl]-L-lysyl-[protein] + CO2</text>
        <dbReference type="Rhea" id="RHEA:19189"/>
        <dbReference type="Rhea" id="RHEA-COMP:10474"/>
        <dbReference type="Rhea" id="RHEA-COMP:10478"/>
        <dbReference type="ChEBI" id="CHEBI:15361"/>
        <dbReference type="ChEBI" id="CHEBI:15378"/>
        <dbReference type="ChEBI" id="CHEBI:16526"/>
        <dbReference type="ChEBI" id="CHEBI:83099"/>
        <dbReference type="ChEBI" id="CHEBI:83111"/>
        <dbReference type="EC" id="1.2.4.1"/>
    </reaction>
</comment>
<dbReference type="InterPro" id="IPR050642">
    <property type="entry name" value="PDH_E1_Alpha_Subunit"/>
</dbReference>
<gene>
    <name evidence="9" type="ORF">PYX00_011905</name>
</gene>
<comment type="caution">
    <text evidence="9">The sequence shown here is derived from an EMBL/GenBank/DDBJ whole genome shotgun (WGS) entry which is preliminary data.</text>
</comment>
<feature type="domain" description="Dehydrogenase E1 component" evidence="8">
    <location>
        <begin position="2"/>
        <end position="297"/>
    </location>
</feature>
<dbReference type="InterPro" id="IPR029061">
    <property type="entry name" value="THDP-binding"/>
</dbReference>
<evidence type="ECO:0000259" key="8">
    <source>
        <dbReference type="Pfam" id="PF00676"/>
    </source>
</evidence>
<dbReference type="InterPro" id="IPR017597">
    <property type="entry name" value="Pyrv_DH_E1_asu_subgrp-y"/>
</dbReference>
<dbReference type="FunFam" id="3.40.50.970:FF:000013">
    <property type="entry name" value="Pyruvate dehydrogenase E1 component subunit alpha"/>
    <property type="match status" value="1"/>
</dbReference>
<comment type="cofactor">
    <cofactor evidence="1 7">
        <name>thiamine diphosphate</name>
        <dbReference type="ChEBI" id="CHEBI:58937"/>
    </cofactor>
</comment>
<evidence type="ECO:0000256" key="2">
    <source>
        <dbReference type="ARBA" id="ARBA00022946"/>
    </source>
</evidence>
<organism evidence="9">
    <name type="scientific">Menopon gallinae</name>
    <name type="common">poultry shaft louse</name>
    <dbReference type="NCBI Taxonomy" id="328185"/>
    <lineage>
        <taxon>Eukaryota</taxon>
        <taxon>Metazoa</taxon>
        <taxon>Ecdysozoa</taxon>
        <taxon>Arthropoda</taxon>
        <taxon>Hexapoda</taxon>
        <taxon>Insecta</taxon>
        <taxon>Pterygota</taxon>
        <taxon>Neoptera</taxon>
        <taxon>Paraneoptera</taxon>
        <taxon>Psocodea</taxon>
        <taxon>Troctomorpha</taxon>
        <taxon>Phthiraptera</taxon>
        <taxon>Amblycera</taxon>
        <taxon>Menoponidae</taxon>
        <taxon>Menopon</taxon>
    </lineage>
</organism>
<proteinExistence type="predicted"/>
<evidence type="ECO:0000256" key="7">
    <source>
        <dbReference type="RuleBase" id="RU361139"/>
    </source>
</evidence>
<evidence type="ECO:0000313" key="9">
    <source>
        <dbReference type="EMBL" id="KAL0266188.1"/>
    </source>
</evidence>
<keyword evidence="2" id="KW-0809">Transit peptide</keyword>
<dbReference type="InterPro" id="IPR001017">
    <property type="entry name" value="DH_E1"/>
</dbReference>
<name>A0AAW2H933_9NEOP</name>
<dbReference type="NCBIfam" id="TIGR03182">
    <property type="entry name" value="PDH_E1_alph_y"/>
    <property type="match status" value="1"/>
</dbReference>
<keyword evidence="4 7" id="KW-0786">Thiamine pyrophosphate</keyword>
<accession>A0AAW2H933</accession>
<dbReference type="PANTHER" id="PTHR11516:SF60">
    <property type="entry name" value="PYRUVATE DEHYDROGENASE E1 COMPONENT SUBUNIT ALPHA"/>
    <property type="match status" value="1"/>
</dbReference>
<keyword evidence="5 7" id="KW-0670">Pyruvate</keyword>
<keyword evidence="3 7" id="KW-0560">Oxidoreductase</keyword>
<comment type="function">
    <text evidence="7">The pyruvate dehydrogenase complex catalyzes the overall conversion of pyruvate to acetyl-CoA and CO(2).</text>
</comment>
<dbReference type="EMBL" id="JARGDH010000006">
    <property type="protein sequence ID" value="KAL0266188.1"/>
    <property type="molecule type" value="Genomic_DNA"/>
</dbReference>
<dbReference type="GO" id="GO:0006086">
    <property type="term" value="P:pyruvate decarboxylation to acetyl-CoA"/>
    <property type="evidence" value="ECO:0007669"/>
    <property type="project" value="InterPro"/>
</dbReference>